<reference evidence="5" key="1">
    <citation type="submission" date="2011-02" db="EMBL/GenBank/DDBJ databases">
        <title>Complete sequence of Methanobacterium sp. AL-21.</title>
        <authorList>
            <consortium name="US DOE Joint Genome Institute"/>
            <person name="Lucas S."/>
            <person name="Copeland A."/>
            <person name="Lapidus A."/>
            <person name="Cheng J.-F."/>
            <person name="Goodwin L."/>
            <person name="Pitluck S."/>
            <person name="Chertkov O."/>
            <person name="Detter J.C."/>
            <person name="Han C."/>
            <person name="Tapia R."/>
            <person name="Land M."/>
            <person name="Hauser L."/>
            <person name="Kyrpides N."/>
            <person name="Ivanova N."/>
            <person name="Mikhailova N."/>
            <person name="Pagani I."/>
            <person name="Cadillo-Quiroz H."/>
            <person name="Imachi H."/>
            <person name="Zinder S."/>
            <person name="Liu W."/>
            <person name="Woyke T."/>
        </authorList>
    </citation>
    <scope>NUCLEOTIDE SEQUENCE [LARGE SCALE GENOMIC DNA]</scope>
    <source>
        <strain evidence="5">AL-21</strain>
    </source>
</reference>
<dbReference type="OrthoDB" id="85381at2157"/>
<proteinExistence type="inferred from homology"/>
<protein>
    <recommendedName>
        <fullName evidence="3">UPF0200 protein Metbo_1163</fullName>
    </recommendedName>
</protein>
<evidence type="ECO:0000256" key="3">
    <source>
        <dbReference type="HAMAP-Rule" id="MF_01111"/>
    </source>
</evidence>
<feature type="binding site" evidence="3">
    <location>
        <begin position="8"/>
        <end position="15"/>
    </location>
    <ligand>
        <name>ATP</name>
        <dbReference type="ChEBI" id="CHEBI:30616"/>
    </ligand>
</feature>
<dbReference type="HOGENOM" id="CLU_096329_1_0_2"/>
<dbReference type="KEGG" id="mel:Metbo_1163"/>
<dbReference type="InterPro" id="IPR027417">
    <property type="entry name" value="P-loop_NTPase"/>
</dbReference>
<dbReference type="Gene3D" id="3.40.50.300">
    <property type="entry name" value="P-loop containing nucleotide triphosphate hydrolases"/>
    <property type="match status" value="1"/>
</dbReference>
<dbReference type="STRING" id="877455.Metbo_1163"/>
<dbReference type="SUPFAM" id="SSF52540">
    <property type="entry name" value="P-loop containing nucleoside triphosphate hydrolases"/>
    <property type="match status" value="1"/>
</dbReference>
<gene>
    <name evidence="4" type="ordered locus">Metbo_1163</name>
</gene>
<dbReference type="Pfam" id="PF13207">
    <property type="entry name" value="AAA_17"/>
    <property type="match status" value="1"/>
</dbReference>
<dbReference type="InterPro" id="IPR022970">
    <property type="entry name" value="NTP_hydrolase-rel"/>
</dbReference>
<evidence type="ECO:0000256" key="1">
    <source>
        <dbReference type="ARBA" id="ARBA00022741"/>
    </source>
</evidence>
<keyword evidence="2 3" id="KW-0067">ATP-binding</keyword>
<dbReference type="GeneID" id="10277613"/>
<dbReference type="Proteomes" id="UP000007490">
    <property type="component" value="Chromosome"/>
</dbReference>
<evidence type="ECO:0000313" key="5">
    <source>
        <dbReference type="Proteomes" id="UP000007490"/>
    </source>
</evidence>
<dbReference type="AlphaFoldDB" id="F0T692"/>
<comment type="similarity">
    <text evidence="3">Belongs to the UPF0200 family.</text>
</comment>
<evidence type="ECO:0000313" key="4">
    <source>
        <dbReference type="EMBL" id="ADZ09407.1"/>
    </source>
</evidence>
<dbReference type="eggNOG" id="arCOG01045">
    <property type="taxonomic scope" value="Archaea"/>
</dbReference>
<reference evidence="4 5" key="2">
    <citation type="journal article" date="2014" name="Int. J. Syst. Evol. Microbiol.">
        <title>Methanobacterium paludis sp. nov. and a novel strain of Methanobacterium lacus isolated from northern peatlands.</title>
        <authorList>
            <person name="Cadillo-Quiroz H."/>
            <person name="Brauer S.L."/>
            <person name="Goodson N."/>
            <person name="Yavitt J.B."/>
            <person name="Zinder S.H."/>
        </authorList>
    </citation>
    <scope>NUCLEOTIDE SEQUENCE [LARGE SCALE GENOMIC DNA]</scope>
    <source>
        <strain evidence="4 5">AL-21</strain>
    </source>
</reference>
<name>F0T692_METLA</name>
<dbReference type="HAMAP" id="MF_01111">
    <property type="entry name" value="UPF0200"/>
    <property type="match status" value="1"/>
</dbReference>
<accession>F0T692</accession>
<sequence>MKVIGVTGLPGSGKSVVSRVAKQLGVHVIRMGDVIREEAKNRNKTTGEVAVELRREFGEFVIADRCVSKILNYNQKPNTPNQRKNPVKVNKPTIFMIEGIRSDYEVEIFKKKFKDFKIIAVHSTPQTRFKRLKKRMRPDDSREESEFKLRDKRELDFGIGNVIATADYMVVNEGPLKKIKGIVRSILENELQSNGKGKGKSNRRTRQSN</sequence>
<evidence type="ECO:0000256" key="2">
    <source>
        <dbReference type="ARBA" id="ARBA00022840"/>
    </source>
</evidence>
<dbReference type="PANTHER" id="PTHR41930:SF1">
    <property type="entry name" value="DEPHOSPHO-COA KINASE"/>
    <property type="match status" value="1"/>
</dbReference>
<dbReference type="EMBL" id="CP002551">
    <property type="protein sequence ID" value="ADZ09407.1"/>
    <property type="molecule type" value="Genomic_DNA"/>
</dbReference>
<dbReference type="PANTHER" id="PTHR41930">
    <property type="entry name" value="UPF0200 PROTEIN MJ1399"/>
    <property type="match status" value="1"/>
</dbReference>
<dbReference type="RefSeq" id="WP_013644758.1">
    <property type="nucleotide sequence ID" value="NC_015216.1"/>
</dbReference>
<dbReference type="GO" id="GO:0005524">
    <property type="term" value="F:ATP binding"/>
    <property type="evidence" value="ECO:0007669"/>
    <property type="project" value="UniProtKB-UniRule"/>
</dbReference>
<keyword evidence="5" id="KW-1185">Reference proteome</keyword>
<organism evidence="4 5">
    <name type="scientific">Methanobacterium lacus (strain AL-21)</name>
    <dbReference type="NCBI Taxonomy" id="877455"/>
    <lineage>
        <taxon>Archaea</taxon>
        <taxon>Methanobacteriati</taxon>
        <taxon>Methanobacteriota</taxon>
        <taxon>Methanomada group</taxon>
        <taxon>Methanobacteria</taxon>
        <taxon>Methanobacteriales</taxon>
        <taxon>Methanobacteriaceae</taxon>
        <taxon>Methanobacterium</taxon>
    </lineage>
</organism>
<keyword evidence="1 3" id="KW-0547">Nucleotide-binding</keyword>